<gene>
    <name evidence="2 4" type="ORF">BDZ99DRAFT_399750</name>
</gene>
<feature type="non-terminal residue" evidence="2">
    <location>
        <position position="1"/>
    </location>
</feature>
<reference evidence="2 4" key="1">
    <citation type="journal article" date="2020" name="Stud. Mycol.">
        <title>101 Dothideomycetes genomes: a test case for predicting lifestyles and emergence of pathogens.</title>
        <authorList>
            <person name="Haridas S."/>
            <person name="Albert R."/>
            <person name="Binder M."/>
            <person name="Bloem J."/>
            <person name="Labutti K."/>
            <person name="Salamov A."/>
            <person name="Andreopoulos B."/>
            <person name="Baker S."/>
            <person name="Barry K."/>
            <person name="Bills G."/>
            <person name="Bluhm B."/>
            <person name="Cannon C."/>
            <person name="Castanera R."/>
            <person name="Culley D."/>
            <person name="Daum C."/>
            <person name="Ezra D."/>
            <person name="Gonzalez J."/>
            <person name="Henrissat B."/>
            <person name="Kuo A."/>
            <person name="Liang C."/>
            <person name="Lipzen A."/>
            <person name="Lutzoni F."/>
            <person name="Magnuson J."/>
            <person name="Mondo S."/>
            <person name="Nolan M."/>
            <person name="Ohm R."/>
            <person name="Pangilinan J."/>
            <person name="Park H.-J."/>
            <person name="Ramirez L."/>
            <person name="Alfaro M."/>
            <person name="Sun H."/>
            <person name="Tritt A."/>
            <person name="Yoshinaga Y."/>
            <person name="Zwiers L.-H."/>
            <person name="Turgeon B."/>
            <person name="Goodwin S."/>
            <person name="Spatafora J."/>
            <person name="Crous P."/>
            <person name="Grigoriev I."/>
        </authorList>
    </citation>
    <scope>NUCLEOTIDE SEQUENCE</scope>
    <source>
        <strain evidence="2 4">CBS 304.34</strain>
    </source>
</reference>
<evidence type="ECO:0000313" key="3">
    <source>
        <dbReference type="Proteomes" id="UP000504636"/>
    </source>
</evidence>
<reference evidence="4" key="2">
    <citation type="submission" date="2020-04" db="EMBL/GenBank/DDBJ databases">
        <authorList>
            <consortium name="NCBI Genome Project"/>
        </authorList>
    </citation>
    <scope>NUCLEOTIDE SEQUENCE</scope>
    <source>
        <strain evidence="4">CBS 304.34</strain>
    </source>
</reference>
<dbReference type="PANTHER" id="PTHR38790:SF4">
    <property type="entry name" value="2EXR DOMAIN-CONTAINING PROTEIN"/>
    <property type="match status" value="1"/>
</dbReference>
<evidence type="ECO:0000313" key="4">
    <source>
        <dbReference type="RefSeq" id="XP_033570216.1"/>
    </source>
</evidence>
<feature type="domain" description="DUF7730" evidence="1">
    <location>
        <begin position="53"/>
        <end position="176"/>
    </location>
</feature>
<proteinExistence type="predicted"/>
<dbReference type="RefSeq" id="XP_033570216.1">
    <property type="nucleotide sequence ID" value="XM_033716148.1"/>
</dbReference>
<dbReference type="Proteomes" id="UP000504636">
    <property type="component" value="Unplaced"/>
</dbReference>
<evidence type="ECO:0000259" key="1">
    <source>
        <dbReference type="Pfam" id="PF24864"/>
    </source>
</evidence>
<dbReference type="EMBL" id="MU003718">
    <property type="protein sequence ID" value="KAF2803252.1"/>
    <property type="molecule type" value="Genomic_DNA"/>
</dbReference>
<name>A0A6A6Y392_9PEZI</name>
<keyword evidence="3" id="KW-1185">Reference proteome</keyword>
<sequence>PSKPPISLYPRHEQTQSPLFGKLFAAELRIFIYEAVLGDLIRPMHIVPHDNGYFEGIDILYTANHFSLEGARGMLEMRSVVPTPQWHMIRHVHVSTLFLTPRPSWLRSGFPPENYNKWSDGCKALQELRGLRSIRFEFIGREDGPAEADVESLVSVLEPLKDIKAPSFEVEMNFPIPDPVQAILGDTNFTLRFQQRPCRKPHARF</sequence>
<reference evidence="4" key="3">
    <citation type="submission" date="2025-04" db="UniProtKB">
        <authorList>
            <consortium name="RefSeq"/>
        </authorList>
    </citation>
    <scope>IDENTIFICATION</scope>
    <source>
        <strain evidence="4">CBS 304.34</strain>
    </source>
</reference>
<organism evidence="2">
    <name type="scientific">Mytilinidion resinicola</name>
    <dbReference type="NCBI Taxonomy" id="574789"/>
    <lineage>
        <taxon>Eukaryota</taxon>
        <taxon>Fungi</taxon>
        <taxon>Dikarya</taxon>
        <taxon>Ascomycota</taxon>
        <taxon>Pezizomycotina</taxon>
        <taxon>Dothideomycetes</taxon>
        <taxon>Pleosporomycetidae</taxon>
        <taxon>Mytilinidiales</taxon>
        <taxon>Mytilinidiaceae</taxon>
        <taxon>Mytilinidion</taxon>
    </lineage>
</organism>
<evidence type="ECO:0000313" key="2">
    <source>
        <dbReference type="EMBL" id="KAF2803252.1"/>
    </source>
</evidence>
<dbReference type="InterPro" id="IPR056632">
    <property type="entry name" value="DUF7730"/>
</dbReference>
<dbReference type="PANTHER" id="PTHR38790">
    <property type="entry name" value="2EXR DOMAIN-CONTAINING PROTEIN-RELATED"/>
    <property type="match status" value="1"/>
</dbReference>
<accession>A0A6A6Y392</accession>
<dbReference type="GeneID" id="54457041"/>
<dbReference type="AlphaFoldDB" id="A0A6A6Y392"/>
<dbReference type="Pfam" id="PF24864">
    <property type="entry name" value="DUF7730"/>
    <property type="match status" value="1"/>
</dbReference>
<dbReference type="OrthoDB" id="4757095at2759"/>
<protein>
    <recommendedName>
        <fullName evidence="1">DUF7730 domain-containing protein</fullName>
    </recommendedName>
</protein>